<dbReference type="PANTHER" id="PTHR33112:SF9">
    <property type="entry name" value="HETEROKARYON INCOMPATIBILITY DOMAIN-CONTAINING PROTEIN"/>
    <property type="match status" value="1"/>
</dbReference>
<dbReference type="OrthoDB" id="3486565at2759"/>
<evidence type="ECO:0000259" key="1">
    <source>
        <dbReference type="Pfam" id="PF06985"/>
    </source>
</evidence>
<dbReference type="Proteomes" id="UP000799302">
    <property type="component" value="Unassembled WGS sequence"/>
</dbReference>
<proteinExistence type="predicted"/>
<reference evidence="2" key="1">
    <citation type="journal article" date="2020" name="Stud. Mycol.">
        <title>101 Dothideomycetes genomes: a test case for predicting lifestyles and emergence of pathogens.</title>
        <authorList>
            <person name="Haridas S."/>
            <person name="Albert R."/>
            <person name="Binder M."/>
            <person name="Bloem J."/>
            <person name="Labutti K."/>
            <person name="Salamov A."/>
            <person name="Andreopoulos B."/>
            <person name="Baker S."/>
            <person name="Barry K."/>
            <person name="Bills G."/>
            <person name="Bluhm B."/>
            <person name="Cannon C."/>
            <person name="Castanera R."/>
            <person name="Culley D."/>
            <person name="Daum C."/>
            <person name="Ezra D."/>
            <person name="Gonzalez J."/>
            <person name="Henrissat B."/>
            <person name="Kuo A."/>
            <person name="Liang C."/>
            <person name="Lipzen A."/>
            <person name="Lutzoni F."/>
            <person name="Magnuson J."/>
            <person name="Mondo S."/>
            <person name="Nolan M."/>
            <person name="Ohm R."/>
            <person name="Pangilinan J."/>
            <person name="Park H.-J."/>
            <person name="Ramirez L."/>
            <person name="Alfaro M."/>
            <person name="Sun H."/>
            <person name="Tritt A."/>
            <person name="Yoshinaga Y."/>
            <person name="Zwiers L.-H."/>
            <person name="Turgeon B."/>
            <person name="Goodwin S."/>
            <person name="Spatafora J."/>
            <person name="Crous P."/>
            <person name="Grigoriev I."/>
        </authorList>
    </citation>
    <scope>NUCLEOTIDE SEQUENCE</scope>
    <source>
        <strain evidence="2">CBS 115976</strain>
    </source>
</reference>
<feature type="domain" description="Heterokaryon incompatibility" evidence="1">
    <location>
        <begin position="176"/>
        <end position="331"/>
    </location>
</feature>
<organism evidence="2 3">
    <name type="scientific">Microthyrium microscopicum</name>
    <dbReference type="NCBI Taxonomy" id="703497"/>
    <lineage>
        <taxon>Eukaryota</taxon>
        <taxon>Fungi</taxon>
        <taxon>Dikarya</taxon>
        <taxon>Ascomycota</taxon>
        <taxon>Pezizomycotina</taxon>
        <taxon>Dothideomycetes</taxon>
        <taxon>Dothideomycetes incertae sedis</taxon>
        <taxon>Microthyriales</taxon>
        <taxon>Microthyriaceae</taxon>
        <taxon>Microthyrium</taxon>
    </lineage>
</organism>
<dbReference type="EMBL" id="MU004235">
    <property type="protein sequence ID" value="KAF2669449.1"/>
    <property type="molecule type" value="Genomic_DNA"/>
</dbReference>
<dbReference type="PANTHER" id="PTHR33112">
    <property type="entry name" value="DOMAIN PROTEIN, PUTATIVE-RELATED"/>
    <property type="match status" value="1"/>
</dbReference>
<dbReference type="Pfam" id="PF06985">
    <property type="entry name" value="HET"/>
    <property type="match status" value="1"/>
</dbReference>
<name>A0A6A6UB12_9PEZI</name>
<keyword evidence="3" id="KW-1185">Reference proteome</keyword>
<dbReference type="InterPro" id="IPR010730">
    <property type="entry name" value="HET"/>
</dbReference>
<dbReference type="AlphaFoldDB" id="A0A6A6UB12"/>
<gene>
    <name evidence="2" type="ORF">BT63DRAFT_455430</name>
</gene>
<protein>
    <submittedName>
        <fullName evidence="2">HET-domain-containing protein</fullName>
    </submittedName>
</protein>
<sequence length="760" mass="86895">MNDSWESFPKLENACWLCGCDREQAWPRILLLDKNLHRIVTPGEVIEAIQDGCQPCALIKRGVDLFTEGQPSNFNLGRFVDRRVVVYVWRGSMSVEFLDASALTEALPWTLQQLKSCISEHVECDQRHQESTRLQPLNNTACTTATTFFPSRVIHVGSSNSAVRLVEATNKPAAQYTCLSHCWGDSQPIRMMNGNRESFKEQIPWTSLPQTFQDAIVFTRNLGIQYIWIDSLCIIQDDDHDWNREASNMSLIYQHSHLTLAATASPNSETGLLYDRNGGNSFILRGDVGETFEVHVRSLMKHFSLGDSHANSYANYDNDYPLLQRAWVLQERVLSPRVVHFNKLELIWECMEKQTCQCGGYQPYHDARISYIVTRKTRGSLAPEPSRDRETGLATYSDIHQHWREVVQEYSRTLLSYSTDRLPAIAGLAQEFHRDIPGRYLAGLWENALLGDLIWYVVGRQPGKIRPLTFAPTWSWASANCWIYYPTISTKTNEYMCEILDVEIEPQDKANPKGKLNYGKLRIRGNLIRADVDYSDDGNLEFIPSISVGKEGSAKWSFPKLDLKCDYNWSAHGDDQLQDNTEVFILMLFFSNEPNADFHQYCYALVLQCADMNLQEYKRIGMLIISTMGYEFVSLLSDYRSFDKDEQDPSHGIFAIWLLVDHEEYPALSAKIGENLEVFDSGTGYSRSSGVEWRLVKLTAEQASDVERHPACTYITKKPTTELLDNHEDGKWVLSPQNASRKERGEKYSEMYLGNVITVI</sequence>
<evidence type="ECO:0000313" key="3">
    <source>
        <dbReference type="Proteomes" id="UP000799302"/>
    </source>
</evidence>
<evidence type="ECO:0000313" key="2">
    <source>
        <dbReference type="EMBL" id="KAF2669449.1"/>
    </source>
</evidence>
<accession>A0A6A6UB12</accession>